<dbReference type="SUPFAM" id="SSF116846">
    <property type="entry name" value="MIT domain"/>
    <property type="match status" value="1"/>
</dbReference>
<name>A0A7M6DKA0_9CNID</name>
<evidence type="ECO:0000313" key="2">
    <source>
        <dbReference type="EnsemblMetazoa" id="CLYHEMP013777.1"/>
    </source>
</evidence>
<proteinExistence type="predicted"/>
<keyword evidence="3" id="KW-1185">Reference proteome</keyword>
<dbReference type="PANTHER" id="PTHR21222">
    <property type="entry name" value="MIT DOMAIN-CONTAINING PROTEIN 1"/>
    <property type="match status" value="1"/>
</dbReference>
<dbReference type="Gene3D" id="3.30.870.30">
    <property type="entry name" value="MITD, C-terminal phospholipase D-like domain"/>
    <property type="match status" value="1"/>
</dbReference>
<dbReference type="InterPro" id="IPR052817">
    <property type="entry name" value="MIT_domain_contain_protein1"/>
</dbReference>
<dbReference type="RefSeq" id="XP_066915355.1">
    <property type="nucleotide sequence ID" value="XM_067059254.1"/>
</dbReference>
<dbReference type="InterPro" id="IPR036181">
    <property type="entry name" value="MIT_dom_sf"/>
</dbReference>
<dbReference type="Pfam" id="PF04212">
    <property type="entry name" value="MIT"/>
    <property type="match status" value="1"/>
</dbReference>
<dbReference type="SMART" id="SM00745">
    <property type="entry name" value="MIT"/>
    <property type="match status" value="1"/>
</dbReference>
<dbReference type="OrthoDB" id="19553at2759"/>
<feature type="domain" description="MIT" evidence="1">
    <location>
        <begin position="2"/>
        <end position="73"/>
    </location>
</feature>
<dbReference type="Gene3D" id="1.20.58.80">
    <property type="entry name" value="Phosphotransferase system, lactose/cellobiose-type IIA subunit"/>
    <property type="match status" value="1"/>
</dbReference>
<protein>
    <recommendedName>
        <fullName evidence="1">MIT domain-containing protein</fullName>
    </recommendedName>
</protein>
<reference evidence="2" key="1">
    <citation type="submission" date="2021-01" db="UniProtKB">
        <authorList>
            <consortium name="EnsemblMetazoa"/>
        </authorList>
    </citation>
    <scope>IDENTIFICATION</scope>
</reference>
<dbReference type="PANTHER" id="PTHR21222:SF1">
    <property type="entry name" value="MIT DOMAIN-CONTAINING PROTEIN 1"/>
    <property type="match status" value="1"/>
</dbReference>
<dbReference type="Pfam" id="PF16565">
    <property type="entry name" value="MIT_C"/>
    <property type="match status" value="1"/>
</dbReference>
<accession>A0A7M6DKA0</accession>
<dbReference type="AlphaFoldDB" id="A0A7M6DKA0"/>
<dbReference type="EnsemblMetazoa" id="CLYHEMT013777.1">
    <property type="protein sequence ID" value="CLYHEMP013777.1"/>
    <property type="gene ID" value="CLYHEMG013777"/>
</dbReference>
<sequence length="232" mass="27073">MEAATQMLKRAVELDTSKKYSESKICYEEGIEMLLKTLTKMTDENAKKVIRQKIDGYMKRAEELKKFVKKLKKDGKFHEKIEIENNQRGCSYGSLFSKFIDDNLTVVEIKDAYIRSHHQILNLLRFCELLLRKAKNLNAINITTGSDENQPEEQAQKLKNLTTSLDSYRVTLSIKYEDTLHDREILFDNGWIIKIGRGLDYFKRPNGPFSIGFCDMDLRQCHKTTIDIYDAR</sequence>
<evidence type="ECO:0000313" key="3">
    <source>
        <dbReference type="Proteomes" id="UP000594262"/>
    </source>
</evidence>
<dbReference type="InterPro" id="IPR007330">
    <property type="entry name" value="MIT_dom"/>
</dbReference>
<dbReference type="InterPro" id="IPR038113">
    <property type="entry name" value="MITD1_C_sf"/>
</dbReference>
<organism evidence="2 3">
    <name type="scientific">Clytia hemisphaerica</name>
    <dbReference type="NCBI Taxonomy" id="252671"/>
    <lineage>
        <taxon>Eukaryota</taxon>
        <taxon>Metazoa</taxon>
        <taxon>Cnidaria</taxon>
        <taxon>Hydrozoa</taxon>
        <taxon>Hydroidolina</taxon>
        <taxon>Leptothecata</taxon>
        <taxon>Obeliida</taxon>
        <taxon>Clytiidae</taxon>
        <taxon>Clytia</taxon>
    </lineage>
</organism>
<dbReference type="GeneID" id="136802516"/>
<evidence type="ECO:0000259" key="1">
    <source>
        <dbReference type="SMART" id="SM00745"/>
    </source>
</evidence>
<dbReference type="Proteomes" id="UP000594262">
    <property type="component" value="Unplaced"/>
</dbReference>
<dbReference type="InterPro" id="IPR032341">
    <property type="entry name" value="MITD1_C"/>
</dbReference>